<dbReference type="PROSITE" id="PS51184">
    <property type="entry name" value="JMJC"/>
    <property type="match status" value="1"/>
</dbReference>
<keyword evidence="3" id="KW-0408">Iron</keyword>
<evidence type="ECO:0000313" key="5">
    <source>
        <dbReference type="EMBL" id="HJH22359.1"/>
    </source>
</evidence>
<proteinExistence type="predicted"/>
<organism evidence="5 6">
    <name type="scientific">Pseudomonas lactis</name>
    <dbReference type="NCBI Taxonomy" id="1615674"/>
    <lineage>
        <taxon>Bacteria</taxon>
        <taxon>Pseudomonadati</taxon>
        <taxon>Pseudomonadota</taxon>
        <taxon>Gammaproteobacteria</taxon>
        <taxon>Pseudomonadales</taxon>
        <taxon>Pseudomonadaceae</taxon>
        <taxon>Pseudomonas</taxon>
    </lineage>
</organism>
<dbReference type="GO" id="GO:0046872">
    <property type="term" value="F:metal ion binding"/>
    <property type="evidence" value="ECO:0007669"/>
    <property type="project" value="UniProtKB-KW"/>
</dbReference>
<evidence type="ECO:0000256" key="1">
    <source>
        <dbReference type="ARBA" id="ARBA00001954"/>
    </source>
</evidence>
<name>A0A921NRC8_9PSED</name>
<evidence type="ECO:0000259" key="4">
    <source>
        <dbReference type="PROSITE" id="PS51184"/>
    </source>
</evidence>
<evidence type="ECO:0000256" key="3">
    <source>
        <dbReference type="ARBA" id="ARBA00023004"/>
    </source>
</evidence>
<dbReference type="PANTHER" id="PTHR13096">
    <property type="entry name" value="MINA53 MYC INDUCED NUCLEAR ANTIGEN"/>
    <property type="match status" value="1"/>
</dbReference>
<sequence length="386" mass="44046">MIIDFNISRTDFVKYYQGKKPLLIKKAFEVTQAFTWTDANQIIERSSVESDDFKILHNGLVPKSEYVETFYDVGMIRHRLIKSAVYERMKSGATLIANKIVNEPKVHAFARQVAQFTGRQTVSSAYAAFGRQASFQTHWDTRDIFSIQLIGRKRWFIYEPSFSDPLYMQQSKDLEHDYPCPAEPCMDFVLEPGDVLYLPRGWWHNPLPFEEETFHLSIGTFPAVVLDYVQWSMQQQLPALLTARKSMSTFEDDRENLTQLASQFAGMVLDPTHYGRFMEAFDTAQRVGAPLAIDLLGNSGIKQLPDDTGLQLSANSTLSIAQNYLIANGTRVNLDEQALLLVRSIEHSPGIRLDELLTLLPEMDPAKVRALVFELCHQDTLELIRP</sequence>
<reference evidence="5" key="2">
    <citation type="submission" date="2021-09" db="EMBL/GenBank/DDBJ databases">
        <authorList>
            <person name="Gilroy R."/>
        </authorList>
    </citation>
    <scope>NUCLEOTIDE SEQUENCE</scope>
    <source>
        <strain evidence="5">ChiSjej2B20-17149</strain>
    </source>
</reference>
<dbReference type="Proteomes" id="UP000752172">
    <property type="component" value="Unassembled WGS sequence"/>
</dbReference>
<accession>A0A921NRC8</accession>
<dbReference type="PANTHER" id="PTHR13096:SF8">
    <property type="entry name" value="RIBOSOMAL OXYGENASE 1"/>
    <property type="match status" value="1"/>
</dbReference>
<dbReference type="EMBL" id="DYTS01000456">
    <property type="protein sequence ID" value="HJH22359.1"/>
    <property type="molecule type" value="Genomic_DNA"/>
</dbReference>
<comment type="cofactor">
    <cofactor evidence="1">
        <name>Fe(2+)</name>
        <dbReference type="ChEBI" id="CHEBI:29033"/>
    </cofactor>
</comment>
<dbReference type="SUPFAM" id="SSF51197">
    <property type="entry name" value="Clavaminate synthase-like"/>
    <property type="match status" value="1"/>
</dbReference>
<protein>
    <submittedName>
        <fullName evidence="5">Cupin domain-containing protein</fullName>
    </submittedName>
</protein>
<dbReference type="InterPro" id="IPR003347">
    <property type="entry name" value="JmjC_dom"/>
</dbReference>
<reference evidence="5" key="1">
    <citation type="journal article" date="2021" name="PeerJ">
        <title>Extensive microbial diversity within the chicken gut microbiome revealed by metagenomics and culture.</title>
        <authorList>
            <person name="Gilroy R."/>
            <person name="Ravi A."/>
            <person name="Getino M."/>
            <person name="Pursley I."/>
            <person name="Horton D.L."/>
            <person name="Alikhan N.F."/>
            <person name="Baker D."/>
            <person name="Gharbi K."/>
            <person name="Hall N."/>
            <person name="Watson M."/>
            <person name="Adriaenssens E.M."/>
            <person name="Foster-Nyarko E."/>
            <person name="Jarju S."/>
            <person name="Secka A."/>
            <person name="Antonio M."/>
            <person name="Oren A."/>
            <person name="Chaudhuri R.R."/>
            <person name="La Ragione R."/>
            <person name="Hildebrand F."/>
            <person name="Pallen M.J."/>
        </authorList>
    </citation>
    <scope>NUCLEOTIDE SEQUENCE</scope>
    <source>
        <strain evidence="5">ChiSjej2B20-17149</strain>
    </source>
</reference>
<dbReference type="SMART" id="SM00558">
    <property type="entry name" value="JmjC"/>
    <property type="match status" value="1"/>
</dbReference>
<gene>
    <name evidence="5" type="ORF">K8W20_27125</name>
</gene>
<keyword evidence="2" id="KW-0479">Metal-binding</keyword>
<comment type="caution">
    <text evidence="5">The sequence shown here is derived from an EMBL/GenBank/DDBJ whole genome shotgun (WGS) entry which is preliminary data.</text>
</comment>
<dbReference type="Gene3D" id="2.60.120.650">
    <property type="entry name" value="Cupin"/>
    <property type="match status" value="1"/>
</dbReference>
<evidence type="ECO:0000256" key="2">
    <source>
        <dbReference type="ARBA" id="ARBA00022723"/>
    </source>
</evidence>
<dbReference type="RefSeq" id="WP_116666847.1">
    <property type="nucleotide sequence ID" value="NZ_DYTS01000456.1"/>
</dbReference>
<dbReference type="Pfam" id="PF08007">
    <property type="entry name" value="JmjC_2"/>
    <property type="match status" value="1"/>
</dbReference>
<dbReference type="AlphaFoldDB" id="A0A921NRC8"/>
<feature type="domain" description="JmjC" evidence="4">
    <location>
        <begin position="92"/>
        <end position="237"/>
    </location>
</feature>
<dbReference type="InterPro" id="IPR039994">
    <property type="entry name" value="NO66-like"/>
</dbReference>
<evidence type="ECO:0000313" key="6">
    <source>
        <dbReference type="Proteomes" id="UP000752172"/>
    </source>
</evidence>